<organism evidence="2 3">
    <name type="scientific">Yersinia pseudotuberculosis serotype O:1b (strain IP 31758)</name>
    <dbReference type="NCBI Taxonomy" id="349747"/>
    <lineage>
        <taxon>Bacteria</taxon>
        <taxon>Pseudomonadati</taxon>
        <taxon>Pseudomonadota</taxon>
        <taxon>Gammaproteobacteria</taxon>
        <taxon>Enterobacterales</taxon>
        <taxon>Yersiniaceae</taxon>
        <taxon>Yersinia</taxon>
    </lineage>
</organism>
<gene>
    <name evidence="2" type="ordered locus">YpsIP31758_0899</name>
</gene>
<sequence>MVEQPALLNRSPTMSIVILEFAKSFINERVSAQVFANAYIEFWRIERDQRICLKDNEKLSECLSSIFCLADLYNPDSDREEYELDDKQLYEQVLQLINKLNQDALNK</sequence>
<dbReference type="KEGG" id="ypi:YpsIP31758_0899"/>
<dbReference type="SUPFAM" id="SSF101125">
    <property type="entry name" value="Colicin D immunity protein"/>
    <property type="match status" value="1"/>
</dbReference>
<name>A0A0U1QXG4_YERP3</name>
<evidence type="ECO:0000313" key="2">
    <source>
        <dbReference type="EMBL" id="ABS47338.1"/>
    </source>
</evidence>
<accession>A0A0U1QXG4</accession>
<feature type="domain" description="Colicin D immunity protein" evidence="1">
    <location>
        <begin position="14"/>
        <end position="100"/>
    </location>
</feature>
<dbReference type="Gene3D" id="1.20.120.650">
    <property type="entry name" value="Colicin D"/>
    <property type="match status" value="1"/>
</dbReference>
<evidence type="ECO:0000313" key="3">
    <source>
        <dbReference type="Proteomes" id="UP000002412"/>
    </source>
</evidence>
<proteinExistence type="predicted"/>
<dbReference type="AlphaFoldDB" id="A0A0U1QXG4"/>
<dbReference type="InterPro" id="IPR015287">
    <property type="entry name" value="Colicin_D_immunity_dom"/>
</dbReference>
<dbReference type="InterPro" id="IPR036471">
    <property type="entry name" value="Colicin_D_sf"/>
</dbReference>
<dbReference type="GO" id="GO:0030153">
    <property type="term" value="P:bacteriocin immunity"/>
    <property type="evidence" value="ECO:0007669"/>
    <property type="project" value="InterPro"/>
</dbReference>
<reference evidence="2 3" key="1">
    <citation type="journal article" date="2007" name="PLoS Genet.">
        <title>The complete genome sequence of Yersinia pseudotuberculosis IP31758, the causative agent of Far East scarlet-like fever.</title>
        <authorList>
            <person name="Eppinger M."/>
            <person name="Rosovitz M.J."/>
            <person name="Fricke W.F."/>
            <person name="Rasko D.A."/>
            <person name="Kokorina G."/>
            <person name="Fayolle C."/>
            <person name="Lindler L.E."/>
            <person name="Carniel E."/>
            <person name="Ravel J."/>
        </authorList>
    </citation>
    <scope>NUCLEOTIDE SEQUENCE [LARGE SCALE GENOMIC DNA]</scope>
    <source>
        <strain evidence="2 3">IP 31758</strain>
    </source>
</reference>
<dbReference type="Proteomes" id="UP000002412">
    <property type="component" value="Chromosome"/>
</dbReference>
<dbReference type="Pfam" id="PF09204">
    <property type="entry name" value="Colicin_immun"/>
    <property type="match status" value="1"/>
</dbReference>
<evidence type="ECO:0000259" key="1">
    <source>
        <dbReference type="Pfam" id="PF09204"/>
    </source>
</evidence>
<dbReference type="GO" id="GO:0015643">
    <property type="term" value="F:toxic substance binding"/>
    <property type="evidence" value="ECO:0007669"/>
    <property type="project" value="InterPro"/>
</dbReference>
<protein>
    <recommendedName>
        <fullName evidence="1">Colicin D immunity protein domain-containing protein</fullName>
    </recommendedName>
</protein>
<dbReference type="EMBL" id="CP000720">
    <property type="protein sequence ID" value="ABS47338.1"/>
    <property type="molecule type" value="Genomic_DNA"/>
</dbReference>
<dbReference type="HOGENOM" id="CLU_188334_0_0_6"/>